<accession>A0A4Y2C2C0</accession>
<sequence length="166" mass="18881">MRTGQEEMKSQIQAHTESQVEEIKIHVDGCIGKIEEVQCVKLKIEEVEREVQRKIEAVEEKVQEKIGDIERRLGELEDRPFAFSASPEFMHPRPTLKFLTFDGQTSWTVFKNHFDVVSSTNGWTDFVKASQLVASLQGSVAEVLQGISVDKLTDLTTIEKALESRF</sequence>
<keyword evidence="1" id="KW-0175">Coiled coil</keyword>
<name>A0A4Y2C2C0_ARAVE</name>
<keyword evidence="3" id="KW-1185">Reference proteome</keyword>
<evidence type="ECO:0000313" key="2">
    <source>
        <dbReference type="EMBL" id="GBL97484.1"/>
    </source>
</evidence>
<evidence type="ECO:0000256" key="1">
    <source>
        <dbReference type="SAM" id="Coils"/>
    </source>
</evidence>
<dbReference type="OrthoDB" id="6537796at2759"/>
<dbReference type="PANTHER" id="PTHR45823">
    <property type="entry name" value="T-SNARE COILED-COIL HOMOLOGY DOMAIN-CONTAINING PROTEIN"/>
    <property type="match status" value="1"/>
</dbReference>
<gene>
    <name evidence="2" type="ORF">AVEN_162946_1</name>
</gene>
<protein>
    <submittedName>
        <fullName evidence="2">Uncharacterized protein</fullName>
    </submittedName>
</protein>
<comment type="caution">
    <text evidence="2">The sequence shown here is derived from an EMBL/GenBank/DDBJ whole genome shotgun (WGS) entry which is preliminary data.</text>
</comment>
<dbReference type="Proteomes" id="UP000499080">
    <property type="component" value="Unassembled WGS sequence"/>
</dbReference>
<dbReference type="PANTHER" id="PTHR45823:SF1">
    <property type="entry name" value="T-SNARE COILED-COIL HOMOLOGY DOMAIN-CONTAINING PROTEIN"/>
    <property type="match status" value="1"/>
</dbReference>
<organism evidence="2 3">
    <name type="scientific">Araneus ventricosus</name>
    <name type="common">Orbweaver spider</name>
    <name type="synonym">Epeira ventricosa</name>
    <dbReference type="NCBI Taxonomy" id="182803"/>
    <lineage>
        <taxon>Eukaryota</taxon>
        <taxon>Metazoa</taxon>
        <taxon>Ecdysozoa</taxon>
        <taxon>Arthropoda</taxon>
        <taxon>Chelicerata</taxon>
        <taxon>Arachnida</taxon>
        <taxon>Araneae</taxon>
        <taxon>Araneomorphae</taxon>
        <taxon>Entelegynae</taxon>
        <taxon>Araneoidea</taxon>
        <taxon>Araneidae</taxon>
        <taxon>Araneus</taxon>
    </lineage>
</organism>
<proteinExistence type="predicted"/>
<reference evidence="2 3" key="1">
    <citation type="journal article" date="2019" name="Sci. Rep.">
        <title>Orb-weaving spider Araneus ventricosus genome elucidates the spidroin gene catalogue.</title>
        <authorList>
            <person name="Kono N."/>
            <person name="Nakamura H."/>
            <person name="Ohtoshi R."/>
            <person name="Moran D.A.P."/>
            <person name="Shinohara A."/>
            <person name="Yoshida Y."/>
            <person name="Fujiwara M."/>
            <person name="Mori M."/>
            <person name="Tomita M."/>
            <person name="Arakawa K."/>
        </authorList>
    </citation>
    <scope>NUCLEOTIDE SEQUENCE [LARGE SCALE GENOMIC DNA]</scope>
</reference>
<dbReference type="AlphaFoldDB" id="A0A4Y2C2C0"/>
<dbReference type="EMBL" id="BGPR01000130">
    <property type="protein sequence ID" value="GBL97484.1"/>
    <property type="molecule type" value="Genomic_DNA"/>
</dbReference>
<feature type="coiled-coil region" evidence="1">
    <location>
        <begin position="37"/>
        <end position="79"/>
    </location>
</feature>
<evidence type="ECO:0000313" key="3">
    <source>
        <dbReference type="Proteomes" id="UP000499080"/>
    </source>
</evidence>